<dbReference type="EMBL" id="JAVDUU010000003">
    <property type="protein sequence ID" value="MDR6943199.1"/>
    <property type="molecule type" value="Genomic_DNA"/>
</dbReference>
<dbReference type="RefSeq" id="WP_310097049.1">
    <property type="nucleotide sequence ID" value="NZ_JAVDUU010000003.1"/>
</dbReference>
<dbReference type="Pfam" id="PF00378">
    <property type="entry name" value="ECH_1"/>
    <property type="match status" value="1"/>
</dbReference>
<organism evidence="3 4">
    <name type="scientific">Mucilaginibacter pocheonensis</name>
    <dbReference type="NCBI Taxonomy" id="398050"/>
    <lineage>
        <taxon>Bacteria</taxon>
        <taxon>Pseudomonadati</taxon>
        <taxon>Bacteroidota</taxon>
        <taxon>Sphingobacteriia</taxon>
        <taxon>Sphingobacteriales</taxon>
        <taxon>Sphingobacteriaceae</taxon>
        <taxon>Mucilaginibacter</taxon>
    </lineage>
</organism>
<keyword evidence="4" id="KW-1185">Reference proteome</keyword>
<evidence type="ECO:0000256" key="2">
    <source>
        <dbReference type="RuleBase" id="RU003707"/>
    </source>
</evidence>
<accession>A0ABU1TD08</accession>
<sequence>MTTFQLTINESLATITLDRGRSNAINHQMVKELITCIQTLEHDTNVGGLIITGKPGFFSSGIDLIEAYEYDKEQSRALWTDFLLLQRVLVAFKKPIIAAISGHSPAGGCVIALCADYRIMADGAFIIGLNEIPVGIIVPDSIFNLYSFWLGQHKAYQYLMEGKLLKVNEAFNAGLIDEISAPESLITTAQNKMSTYMQLNTVTWSQSKLNLRKELINKLNTDQTVTLNFMLEQWWAPETRKGLQMLIQNLKSKTPAPNNN</sequence>
<dbReference type="PROSITE" id="PS00166">
    <property type="entry name" value="ENOYL_COA_HYDRATASE"/>
    <property type="match status" value="1"/>
</dbReference>
<dbReference type="InterPro" id="IPR001753">
    <property type="entry name" value="Enoyl-CoA_hydra/iso"/>
</dbReference>
<comment type="similarity">
    <text evidence="1 2">Belongs to the enoyl-CoA hydratase/isomerase family.</text>
</comment>
<dbReference type="Proteomes" id="UP001247620">
    <property type="component" value="Unassembled WGS sequence"/>
</dbReference>
<comment type="caution">
    <text evidence="3">The sequence shown here is derived from an EMBL/GenBank/DDBJ whole genome shotgun (WGS) entry which is preliminary data.</text>
</comment>
<reference evidence="3 4" key="1">
    <citation type="submission" date="2023-07" db="EMBL/GenBank/DDBJ databases">
        <title>Sorghum-associated microbial communities from plants grown in Nebraska, USA.</title>
        <authorList>
            <person name="Schachtman D."/>
        </authorList>
    </citation>
    <scope>NUCLEOTIDE SEQUENCE [LARGE SCALE GENOMIC DNA]</scope>
    <source>
        <strain evidence="3 4">3262</strain>
    </source>
</reference>
<dbReference type="InterPro" id="IPR029045">
    <property type="entry name" value="ClpP/crotonase-like_dom_sf"/>
</dbReference>
<name>A0ABU1TD08_9SPHI</name>
<evidence type="ECO:0000313" key="4">
    <source>
        <dbReference type="Proteomes" id="UP001247620"/>
    </source>
</evidence>
<dbReference type="PANTHER" id="PTHR11941:SF45">
    <property type="entry name" value="ENOYL-COA DELTA ISOMERASE 1, MITOCHONDRIAL"/>
    <property type="match status" value="1"/>
</dbReference>
<dbReference type="SUPFAM" id="SSF52096">
    <property type="entry name" value="ClpP/crotonase"/>
    <property type="match status" value="1"/>
</dbReference>
<dbReference type="PANTHER" id="PTHR11941">
    <property type="entry name" value="ENOYL-COA HYDRATASE-RELATED"/>
    <property type="match status" value="1"/>
</dbReference>
<gene>
    <name evidence="3" type="ORF">J2W55_003052</name>
</gene>
<proteinExistence type="inferred from homology"/>
<protein>
    <submittedName>
        <fullName evidence="3">Enoyl-CoA hydratase/carnithine racemase</fullName>
    </submittedName>
</protein>
<evidence type="ECO:0000256" key="1">
    <source>
        <dbReference type="ARBA" id="ARBA00005254"/>
    </source>
</evidence>
<dbReference type="CDD" id="cd06558">
    <property type="entry name" value="crotonase-like"/>
    <property type="match status" value="1"/>
</dbReference>
<dbReference type="InterPro" id="IPR018376">
    <property type="entry name" value="Enoyl-CoA_hyd/isom_CS"/>
</dbReference>
<dbReference type="Gene3D" id="3.90.226.10">
    <property type="entry name" value="2-enoyl-CoA Hydratase, Chain A, domain 1"/>
    <property type="match status" value="1"/>
</dbReference>
<evidence type="ECO:0000313" key="3">
    <source>
        <dbReference type="EMBL" id="MDR6943199.1"/>
    </source>
</evidence>